<keyword evidence="2" id="KW-1185">Reference proteome</keyword>
<sequence>MAELEEEQEIWSWGAGTEGQLGTESEKDELVPRLVSCLSSVSVSALSWLCPCYRRRFRGRSFQLGKRKKLWSARAG</sequence>
<organism evidence="1 2">
    <name type="scientific">Melastoma candidum</name>
    <dbReference type="NCBI Taxonomy" id="119954"/>
    <lineage>
        <taxon>Eukaryota</taxon>
        <taxon>Viridiplantae</taxon>
        <taxon>Streptophyta</taxon>
        <taxon>Embryophyta</taxon>
        <taxon>Tracheophyta</taxon>
        <taxon>Spermatophyta</taxon>
        <taxon>Magnoliopsida</taxon>
        <taxon>eudicotyledons</taxon>
        <taxon>Gunneridae</taxon>
        <taxon>Pentapetalae</taxon>
        <taxon>rosids</taxon>
        <taxon>malvids</taxon>
        <taxon>Myrtales</taxon>
        <taxon>Melastomataceae</taxon>
        <taxon>Melastomatoideae</taxon>
        <taxon>Melastomateae</taxon>
        <taxon>Melastoma</taxon>
    </lineage>
</organism>
<dbReference type="Proteomes" id="UP001057402">
    <property type="component" value="Chromosome 7"/>
</dbReference>
<accession>A0ACB9P614</accession>
<name>A0ACB9P614_9MYRT</name>
<evidence type="ECO:0000313" key="2">
    <source>
        <dbReference type="Proteomes" id="UP001057402"/>
    </source>
</evidence>
<comment type="caution">
    <text evidence="1">The sequence shown here is derived from an EMBL/GenBank/DDBJ whole genome shotgun (WGS) entry which is preliminary data.</text>
</comment>
<evidence type="ECO:0000313" key="1">
    <source>
        <dbReference type="EMBL" id="KAI4342140.1"/>
    </source>
</evidence>
<proteinExistence type="predicted"/>
<protein>
    <submittedName>
        <fullName evidence="1">Uncharacterized protein</fullName>
    </submittedName>
</protein>
<dbReference type="EMBL" id="CM042886">
    <property type="protein sequence ID" value="KAI4342140.1"/>
    <property type="molecule type" value="Genomic_DNA"/>
</dbReference>
<gene>
    <name evidence="1" type="ORF">MLD38_026797</name>
</gene>
<reference evidence="2" key="1">
    <citation type="journal article" date="2023" name="Front. Plant Sci.">
        <title>Chromosomal-level genome assembly of Melastoma candidum provides insights into trichome evolution.</title>
        <authorList>
            <person name="Zhong Y."/>
            <person name="Wu W."/>
            <person name="Sun C."/>
            <person name="Zou P."/>
            <person name="Liu Y."/>
            <person name="Dai S."/>
            <person name="Zhou R."/>
        </authorList>
    </citation>
    <scope>NUCLEOTIDE SEQUENCE [LARGE SCALE GENOMIC DNA]</scope>
</reference>